<dbReference type="AlphaFoldDB" id="A0A9D2G640"/>
<dbReference type="Pfam" id="PF13177">
    <property type="entry name" value="DNA_pol3_delta2"/>
    <property type="match status" value="1"/>
</dbReference>
<proteinExistence type="predicted"/>
<dbReference type="Proteomes" id="UP000824102">
    <property type="component" value="Unassembled WGS sequence"/>
</dbReference>
<dbReference type="EMBL" id="DXBB01000083">
    <property type="protein sequence ID" value="HIZ73127.1"/>
    <property type="molecule type" value="Genomic_DNA"/>
</dbReference>
<dbReference type="InterPro" id="IPR027417">
    <property type="entry name" value="P-loop_NTPase"/>
</dbReference>
<name>A0A9D2G640_9FIRM</name>
<evidence type="ECO:0000313" key="2">
    <source>
        <dbReference type="Proteomes" id="UP000824102"/>
    </source>
</evidence>
<dbReference type="Gene3D" id="3.40.50.300">
    <property type="entry name" value="P-loop containing nucleotide triphosphate hydrolases"/>
    <property type="match status" value="1"/>
</dbReference>
<comment type="caution">
    <text evidence="1">The sequence shown here is derived from an EMBL/GenBank/DDBJ whole genome shotgun (WGS) entry which is preliminary data.</text>
</comment>
<evidence type="ECO:0000313" key="1">
    <source>
        <dbReference type="EMBL" id="HIZ73127.1"/>
    </source>
</evidence>
<accession>A0A9D2G640</accession>
<protein>
    <recommendedName>
        <fullName evidence="3">DNA polymerase III subunit delta</fullName>
    </recommendedName>
</protein>
<reference evidence="1" key="2">
    <citation type="submission" date="2021-04" db="EMBL/GenBank/DDBJ databases">
        <authorList>
            <person name="Gilroy R."/>
        </authorList>
    </citation>
    <scope>NUCLEOTIDE SEQUENCE</scope>
    <source>
        <strain evidence="1">ChiW7-2402</strain>
    </source>
</reference>
<dbReference type="SUPFAM" id="SSF52540">
    <property type="entry name" value="P-loop containing nucleoside triphosphate hydrolases"/>
    <property type="match status" value="1"/>
</dbReference>
<sequence length="313" mass="34322">MKQLLRETHAYGRIAADARAGRQAQAMLVLFPDGAHLRALLKECAKAFFAAEDGSRTASLIDKESFADCLFFPAEGAKLTVDDGARILEESLLRPVEGEKKLFVLDALQTASALVQNKLLKVLEEPPRGVSFLLGATAEHAVLPTVLSRAEKFVEPPFAEESILKALFRMYPGQAGAERAAAASGGVLSQAERLLSGGGESFRLAEEFVKNDCPEAFCRRADKMDKDTFFAALELLLRDMLLIRTGQARYASRADERAETLARAYPAGAILTALERVREAEKRVNFNAGLGQSLYVLALEMKEEQIKWQKLSS</sequence>
<organism evidence="1 2">
    <name type="scientific">Candidatus Gallimonas intestinavium</name>
    <dbReference type="NCBI Taxonomy" id="2838603"/>
    <lineage>
        <taxon>Bacteria</taxon>
        <taxon>Bacillati</taxon>
        <taxon>Bacillota</taxon>
        <taxon>Clostridia</taxon>
        <taxon>Candidatus Gallimonas</taxon>
    </lineage>
</organism>
<reference evidence="1" key="1">
    <citation type="journal article" date="2021" name="PeerJ">
        <title>Extensive microbial diversity within the chicken gut microbiome revealed by metagenomics and culture.</title>
        <authorList>
            <person name="Gilroy R."/>
            <person name="Ravi A."/>
            <person name="Getino M."/>
            <person name="Pursley I."/>
            <person name="Horton D.L."/>
            <person name="Alikhan N.F."/>
            <person name="Baker D."/>
            <person name="Gharbi K."/>
            <person name="Hall N."/>
            <person name="Watson M."/>
            <person name="Adriaenssens E.M."/>
            <person name="Foster-Nyarko E."/>
            <person name="Jarju S."/>
            <person name="Secka A."/>
            <person name="Antonio M."/>
            <person name="Oren A."/>
            <person name="Chaudhuri R.R."/>
            <person name="La Ragione R."/>
            <person name="Hildebrand F."/>
            <person name="Pallen M.J."/>
        </authorList>
    </citation>
    <scope>NUCLEOTIDE SEQUENCE</scope>
    <source>
        <strain evidence="1">ChiW7-2402</strain>
    </source>
</reference>
<gene>
    <name evidence="1" type="ORF">H9964_06070</name>
</gene>
<evidence type="ECO:0008006" key="3">
    <source>
        <dbReference type="Google" id="ProtNLM"/>
    </source>
</evidence>